<proteinExistence type="predicted"/>
<feature type="region of interest" description="Disordered" evidence="1">
    <location>
        <begin position="139"/>
        <end position="200"/>
    </location>
</feature>
<feature type="region of interest" description="Disordered" evidence="1">
    <location>
        <begin position="112"/>
        <end position="131"/>
    </location>
</feature>
<sequence length="639" mass="70569">MSGSPAQNGIDLTEFKQNKRLIESLVEDKLALKRQLQQSEVVRERALRLLARYEQVLLSNTPTGRMYHFSDGIAFMEFVEGDLNQDAPLNNTQPFAFYGLPAPPQASPAIAGQTIPPVPAPNQFPAAAPFPAPAPPIGAPVTAPVPSPMLPQVQPPIAPTEQESRQKNTSSDQFKPPQNRPSHGTSLQPPKNNVPVMNSPSINALNQRTEKGHHLPNTTQLPPNNTPPLTPLNRTGNSAAPNSNNGAGNITTISNSPFVKNTPTSNLATKTTSSGSSTSSQSKPKRSFYLPNDNLPVSTKRTEVSDNESDESNYATPEKSIGDANLNNTTNPINKEQEIGNPAPQTNDSTLARPAPLQTTQSSGSEKENIQPPTTENSIASKQSSINSSQKRPLEDSQASEPKRPRIAESTDSQPKSFQEFETTSKCLSILHASEYGLSVAVNFAQGKAYNNVETLLDHAYYYFCLRNRVIVAAKKTDYSHGGMIQHHCHTCAKVIFKAEVTNTQAARIQLLEKNHECSIGDIKNQLKRLWKTDKDAQEKMKFFDHFYQEFGLPKTKNLIYQYGLRKKSSWEITNLTTTFLQKNGAVLEELVEATNYTTDQLVRLFSLYILRITDKDVNDEKLKEIAASQNLKFTYNTK</sequence>
<gene>
    <name evidence="2" type="ORF">WICANDRAFT_76154</name>
</gene>
<feature type="compositionally biased region" description="Low complexity" evidence="1">
    <location>
        <begin position="231"/>
        <end position="249"/>
    </location>
</feature>
<feature type="compositionally biased region" description="Polar residues" evidence="1">
    <location>
        <begin position="180"/>
        <end position="200"/>
    </location>
</feature>
<dbReference type="RefSeq" id="XP_019041181.1">
    <property type="nucleotide sequence ID" value="XM_019184331.1"/>
</dbReference>
<dbReference type="OrthoDB" id="10597567at2759"/>
<feature type="region of interest" description="Disordered" evidence="1">
    <location>
        <begin position="212"/>
        <end position="418"/>
    </location>
</feature>
<feature type="compositionally biased region" description="Low complexity" evidence="1">
    <location>
        <begin position="377"/>
        <end position="391"/>
    </location>
</feature>
<evidence type="ECO:0000313" key="2">
    <source>
        <dbReference type="EMBL" id="ODQ61974.1"/>
    </source>
</evidence>
<accession>A0A1E3P9T9</accession>
<dbReference type="Proteomes" id="UP000094112">
    <property type="component" value="Unassembled WGS sequence"/>
</dbReference>
<protein>
    <submittedName>
        <fullName evidence="2">Uncharacterized protein</fullName>
    </submittedName>
</protein>
<feature type="compositionally biased region" description="Pro residues" evidence="1">
    <location>
        <begin position="139"/>
        <end position="158"/>
    </location>
</feature>
<organism evidence="2 3">
    <name type="scientific">Wickerhamomyces anomalus (strain ATCC 58044 / CBS 1984 / NCYC 433 / NRRL Y-366-8)</name>
    <name type="common">Yeast</name>
    <name type="synonym">Hansenula anomala</name>
    <dbReference type="NCBI Taxonomy" id="683960"/>
    <lineage>
        <taxon>Eukaryota</taxon>
        <taxon>Fungi</taxon>
        <taxon>Dikarya</taxon>
        <taxon>Ascomycota</taxon>
        <taxon>Saccharomycotina</taxon>
        <taxon>Saccharomycetes</taxon>
        <taxon>Phaffomycetales</taxon>
        <taxon>Wickerhamomycetaceae</taxon>
        <taxon>Wickerhamomyces</taxon>
    </lineage>
</organism>
<keyword evidence="3" id="KW-1185">Reference proteome</keyword>
<feature type="compositionally biased region" description="Low complexity" evidence="1">
    <location>
        <begin position="269"/>
        <end position="282"/>
    </location>
</feature>
<reference evidence="2 3" key="1">
    <citation type="journal article" date="2016" name="Proc. Natl. Acad. Sci. U.S.A.">
        <title>Comparative genomics of biotechnologically important yeasts.</title>
        <authorList>
            <person name="Riley R."/>
            <person name="Haridas S."/>
            <person name="Wolfe K.H."/>
            <person name="Lopes M.R."/>
            <person name="Hittinger C.T."/>
            <person name="Goeker M."/>
            <person name="Salamov A.A."/>
            <person name="Wisecaver J.H."/>
            <person name="Long T.M."/>
            <person name="Calvey C.H."/>
            <person name="Aerts A.L."/>
            <person name="Barry K.W."/>
            <person name="Choi C."/>
            <person name="Clum A."/>
            <person name="Coughlan A.Y."/>
            <person name="Deshpande S."/>
            <person name="Douglass A.P."/>
            <person name="Hanson S.J."/>
            <person name="Klenk H.-P."/>
            <person name="LaButti K.M."/>
            <person name="Lapidus A."/>
            <person name="Lindquist E.A."/>
            <person name="Lipzen A.M."/>
            <person name="Meier-Kolthoff J.P."/>
            <person name="Ohm R.A."/>
            <person name="Otillar R.P."/>
            <person name="Pangilinan J.L."/>
            <person name="Peng Y."/>
            <person name="Rokas A."/>
            <person name="Rosa C.A."/>
            <person name="Scheuner C."/>
            <person name="Sibirny A.A."/>
            <person name="Slot J.C."/>
            <person name="Stielow J.B."/>
            <person name="Sun H."/>
            <person name="Kurtzman C.P."/>
            <person name="Blackwell M."/>
            <person name="Grigoriev I.V."/>
            <person name="Jeffries T.W."/>
        </authorList>
    </citation>
    <scope>NUCLEOTIDE SEQUENCE [LARGE SCALE GENOMIC DNA]</scope>
    <source>
        <strain evidence="3">ATCC 58044 / CBS 1984 / NCYC 433 / NRRL Y-366-8</strain>
    </source>
</reference>
<evidence type="ECO:0000313" key="3">
    <source>
        <dbReference type="Proteomes" id="UP000094112"/>
    </source>
</evidence>
<dbReference type="GeneID" id="30201577"/>
<evidence type="ECO:0000256" key="1">
    <source>
        <dbReference type="SAM" id="MobiDB-lite"/>
    </source>
</evidence>
<feature type="compositionally biased region" description="Pro residues" evidence="1">
    <location>
        <begin position="116"/>
        <end position="131"/>
    </location>
</feature>
<name>A0A1E3P9T9_WICAA</name>
<dbReference type="EMBL" id="KV454208">
    <property type="protein sequence ID" value="ODQ61974.1"/>
    <property type="molecule type" value="Genomic_DNA"/>
</dbReference>
<dbReference type="AlphaFoldDB" id="A0A1E3P9T9"/>
<feature type="compositionally biased region" description="Polar residues" evidence="1">
    <location>
        <begin position="250"/>
        <end position="268"/>
    </location>
</feature>
<feature type="compositionally biased region" description="Polar residues" evidence="1">
    <location>
        <begin position="325"/>
        <end position="334"/>
    </location>
</feature>